<evidence type="ECO:0000313" key="1">
    <source>
        <dbReference type="EMBL" id="DAG04507.1"/>
    </source>
</evidence>
<name>A0A8S5VD11_9CAUD</name>
<dbReference type="EMBL" id="BK016244">
    <property type="protein sequence ID" value="DAG04507.1"/>
    <property type="molecule type" value="Genomic_DNA"/>
</dbReference>
<organism evidence="1">
    <name type="scientific">Siphoviridae sp. ctDXu9</name>
    <dbReference type="NCBI Taxonomy" id="2825387"/>
    <lineage>
        <taxon>Viruses</taxon>
        <taxon>Duplodnaviria</taxon>
        <taxon>Heunggongvirae</taxon>
        <taxon>Uroviricota</taxon>
        <taxon>Caudoviricetes</taxon>
    </lineage>
</organism>
<reference evidence="1" key="1">
    <citation type="journal article" date="2021" name="Proc. Natl. Acad. Sci. U.S.A.">
        <title>A Catalog of Tens of Thousands of Viruses from Human Metagenomes Reveals Hidden Associations with Chronic Diseases.</title>
        <authorList>
            <person name="Tisza M.J."/>
            <person name="Buck C.B."/>
        </authorList>
    </citation>
    <scope>NUCLEOTIDE SEQUENCE</scope>
    <source>
        <strain evidence="1">CtDXu9</strain>
    </source>
</reference>
<sequence length="279" mass="31779">MAKTFDSTRIQVKAVNVIPEKATEVYNHVRFLVYQSLRDSAKKTYDTYTKILEETTLKDADFETVTREELYSVHDEKFDINKFLDARTNLIDARSELAALNGKGVNIETFNALSEIDRTFLMLQAHTCISSIKLDEKCLIDGKDENGNDKMCDFSTLITAYYKKGTGVTAFKKMLTSIFHRMFAESGIMFYGVNVKKSDISEECVRHFIASFGGTASRNSHKDGDTTVWDNYTYHVKNDKQKVLSSLTDLFAVIFDSRKIAVNRPDETPETPKTEEKES</sequence>
<proteinExistence type="predicted"/>
<protein>
    <submittedName>
        <fullName evidence="1">Uncharacterized protein</fullName>
    </submittedName>
</protein>
<accession>A0A8S5VD11</accession>